<gene>
    <name evidence="1" type="ORF">QLS71_007895</name>
</gene>
<evidence type="ECO:0000313" key="2">
    <source>
        <dbReference type="Proteomes" id="UP001224325"/>
    </source>
</evidence>
<dbReference type="EMBL" id="CP155618">
    <property type="protein sequence ID" value="XBL15927.1"/>
    <property type="molecule type" value="Genomic_DNA"/>
</dbReference>
<proteinExistence type="predicted"/>
<dbReference type="RefSeq" id="WP_308993681.1">
    <property type="nucleotide sequence ID" value="NZ_CP155618.1"/>
</dbReference>
<sequence length="375" mass="42030">MNNQLYEQENLIYRNDSAFNYLLNNAESIQYNQFQEIDIFEDGTSSYIQKKNWGFYDVLVCKTNFRNDTISKIVLVGQLTNSKNSLALYVTNYDKPLKLSGKTNISGQIKIPNGLTELAYINGNKGNTIVLKGEQSKSGDILPKIEKNIFIDISKYTPITLDTFDENPVIINSFDETTRVINLSDMKELSNITCKGNIVLSSNNELKITNTAKLTDVIVSAPTVHIMPGFKGNIQIIAKDSVNIEEHVSLLYPSSIYIKNDNGKASIIINDYSTIAGGIVIDGDTYAGVLNRSLIIHEKATVIGNVYCYGRTQLEGKVIGSICTDKFFLKTKSSNYENVILNGTINRDSLPKDFVELPLFINNFNERKYAVIKKF</sequence>
<dbReference type="AlphaFoldDB" id="A0AAU7EIC2"/>
<protein>
    <recommendedName>
        <fullName evidence="3">Polymer-forming protein</fullName>
    </recommendedName>
</protein>
<name>A0AAU7EIC2_9FLAO</name>
<reference evidence="1" key="1">
    <citation type="submission" date="2024-04" db="EMBL/GenBank/DDBJ databases">
        <title>Mariniflexile litorale, isolated from the shallow sediments of the Sea of Japan.</title>
        <authorList>
            <person name="Romanenko L."/>
            <person name="Isaeva M."/>
        </authorList>
    </citation>
    <scope>NUCLEOTIDE SEQUENCE [LARGE SCALE GENOMIC DNA]</scope>
    <source>
        <strain evidence="1">KMM 9835</strain>
    </source>
</reference>
<evidence type="ECO:0000313" key="1">
    <source>
        <dbReference type="EMBL" id="XBL15927.1"/>
    </source>
</evidence>
<dbReference type="KEGG" id="mlil:QLS71_007895"/>
<evidence type="ECO:0008006" key="3">
    <source>
        <dbReference type="Google" id="ProtNLM"/>
    </source>
</evidence>
<keyword evidence="2" id="KW-1185">Reference proteome</keyword>
<accession>A0AAU7EIC2</accession>
<dbReference type="Proteomes" id="UP001224325">
    <property type="component" value="Chromosome"/>
</dbReference>
<organism evidence="1 2">
    <name type="scientific">Mariniflexile litorale</name>
    <dbReference type="NCBI Taxonomy" id="3045158"/>
    <lineage>
        <taxon>Bacteria</taxon>
        <taxon>Pseudomonadati</taxon>
        <taxon>Bacteroidota</taxon>
        <taxon>Flavobacteriia</taxon>
        <taxon>Flavobacteriales</taxon>
        <taxon>Flavobacteriaceae</taxon>
        <taxon>Mariniflexile</taxon>
    </lineage>
</organism>